<dbReference type="InterPro" id="IPR027417">
    <property type="entry name" value="P-loop_NTPase"/>
</dbReference>
<name>A0AAU7YK53_9RICK</name>
<protein>
    <submittedName>
        <fullName evidence="1">Uncharacterized protein</fullName>
    </submittedName>
</protein>
<dbReference type="SUPFAM" id="SSF52540">
    <property type="entry name" value="P-loop containing nucleoside triphosphate hydrolases"/>
    <property type="match status" value="1"/>
</dbReference>
<dbReference type="AlphaFoldDB" id="A0AAU7YK53"/>
<dbReference type="Gene3D" id="3.40.50.300">
    <property type="entry name" value="P-loop containing nucleotide triphosphate hydrolases"/>
    <property type="match status" value="1"/>
</dbReference>
<gene>
    <name evidence="1" type="ORF">ABS861_00765</name>
</gene>
<proteinExistence type="predicted"/>
<evidence type="ECO:0000313" key="1">
    <source>
        <dbReference type="EMBL" id="XCA33984.1"/>
    </source>
</evidence>
<dbReference type="EMBL" id="CP158587">
    <property type="protein sequence ID" value="XCA33984.1"/>
    <property type="molecule type" value="Genomic_DNA"/>
</dbReference>
<reference evidence="1" key="1">
    <citation type="submission" date="2024-06" db="EMBL/GenBank/DDBJ databases">
        <title>Genome assembly of the Oeneis chryxus ivallda.</title>
        <authorList>
            <person name="MacDonald Z."/>
            <person name="Shaffer H.B."/>
            <person name="Gillespie T."/>
            <person name="Marimuthu M.P.A."/>
            <person name="Nguyen O."/>
            <person name="Fairbairn C.W."/>
            <person name="Seligmann W.E."/>
            <person name="Escalona M."/>
            <person name="Miller C."/>
            <person name="Toffelmier E."/>
        </authorList>
    </citation>
    <scope>NUCLEOTIDE SEQUENCE</scope>
    <source>
        <strain evidence="1">CCGP_102_HBS-TG_Oc004</strain>
    </source>
</reference>
<sequence>MSIVLFYKKFNDHDLGDDKSSLRKKFNEIIKDLKENNSTSQGNIKLIKGDGNIEYSRAKLSDSDRLLFTSIKIDNKDAFIILEVILNHDYHKSKFLTNREKIKNIEIIDKNNEEVSNSISTLEIEDAPQVSYLGKFITFSAKQEDIVERVGKLELPLVISGSAGSGKTSVALESLKKIKGKFEGGKILYITKSENLIKESKKLLEYEYYDETANEFKIAAPEEIDFLSLHEFLEKRVKDIKGKKPIDRSKFFSWFNIICNTNSHY</sequence>
<accession>A0AAU7YK53</accession>
<organism evidence="1">
    <name type="scientific">Wolbachia endosymbiont of Oeneis ivallda</name>
    <dbReference type="NCBI Taxonomy" id="3171168"/>
    <lineage>
        <taxon>Bacteria</taxon>
        <taxon>Pseudomonadati</taxon>
        <taxon>Pseudomonadota</taxon>
        <taxon>Alphaproteobacteria</taxon>
        <taxon>Rickettsiales</taxon>
        <taxon>Anaplasmataceae</taxon>
        <taxon>Wolbachieae</taxon>
        <taxon>Wolbachia</taxon>
    </lineage>
</organism>